<accession>A0A7Z7BC90</accession>
<organism evidence="1 2">
    <name type="scientific">Paraburkholderia steynii</name>
    <dbReference type="NCBI Taxonomy" id="1245441"/>
    <lineage>
        <taxon>Bacteria</taxon>
        <taxon>Pseudomonadati</taxon>
        <taxon>Pseudomonadota</taxon>
        <taxon>Betaproteobacteria</taxon>
        <taxon>Burkholderiales</taxon>
        <taxon>Burkholderiaceae</taxon>
        <taxon>Paraburkholderia</taxon>
    </lineage>
</organism>
<dbReference type="EMBL" id="FNDI01000018">
    <property type="protein sequence ID" value="SDI50998.1"/>
    <property type="molecule type" value="Genomic_DNA"/>
</dbReference>
<dbReference type="Proteomes" id="UP000198900">
    <property type="component" value="Unassembled WGS sequence"/>
</dbReference>
<keyword evidence="2" id="KW-1185">Reference proteome</keyword>
<evidence type="ECO:0000313" key="1">
    <source>
        <dbReference type="EMBL" id="SDI50998.1"/>
    </source>
</evidence>
<comment type="caution">
    <text evidence="1">The sequence shown here is derived from an EMBL/GenBank/DDBJ whole genome shotgun (WGS) entry which is preliminary data.</text>
</comment>
<proteinExistence type="predicted"/>
<evidence type="ECO:0000313" key="2">
    <source>
        <dbReference type="Proteomes" id="UP000198900"/>
    </source>
</evidence>
<sequence>MHPCDAVETRLHHTKPCVVGTLTWWDDGPPDARIANQCIDTPIVLQRLIDQRCDSAALGYVAGNAGRHFLRPPKKAHCRPGTCLIIQSRYGNSGAVSRQPMSAGQTQVACRASDRYHISGQPRRFASQLFKQVFFPNDPAPSRHCGSIVGQRAHNQRIDSAIVLETGLDCATVDQRRLTPKQPLDRFLGGIVDRR</sequence>
<dbReference type="AlphaFoldDB" id="A0A7Z7BC90"/>
<protein>
    <submittedName>
        <fullName evidence="1">Uncharacterized protein</fullName>
    </submittedName>
</protein>
<name>A0A7Z7BC90_9BURK</name>
<gene>
    <name evidence="1" type="ORF">SAMN04487926_11882</name>
</gene>
<reference evidence="1" key="1">
    <citation type="submission" date="2016-10" db="EMBL/GenBank/DDBJ databases">
        <authorList>
            <person name="Varghese N."/>
            <person name="Submissions S."/>
        </authorList>
    </citation>
    <scope>NUCLEOTIDE SEQUENCE [LARGE SCALE GENOMIC DNA]</scope>
    <source>
        <strain evidence="1">YR281</strain>
    </source>
</reference>